<dbReference type="InterPro" id="IPR053228">
    <property type="entry name" value="Stereospecific_Lipase"/>
</dbReference>
<evidence type="ECO:0000313" key="3">
    <source>
        <dbReference type="EMBL" id="CEH15950.1"/>
    </source>
</evidence>
<proteinExistence type="predicted"/>
<protein>
    <recommendedName>
        <fullName evidence="2">AB hydrolase-1 domain-containing protein</fullName>
    </recommendedName>
</protein>
<feature type="signal peptide" evidence="1">
    <location>
        <begin position="1"/>
        <end position="20"/>
    </location>
</feature>
<dbReference type="OrthoDB" id="4605274at2759"/>
<dbReference type="STRING" id="401625.A0A0P1BIC4"/>
<dbReference type="EMBL" id="CCYA01000273">
    <property type="protein sequence ID" value="CEH15950.1"/>
    <property type="molecule type" value="Genomic_DNA"/>
</dbReference>
<keyword evidence="1" id="KW-0732">Signal</keyword>
<feature type="chain" id="PRO_5006059525" description="AB hydrolase-1 domain-containing protein" evidence="1">
    <location>
        <begin position="21"/>
        <end position="372"/>
    </location>
</feature>
<name>A0A0P1BIC4_9BASI</name>
<dbReference type="SMR" id="A0A0P1BIC4"/>
<dbReference type="Gene3D" id="3.40.50.1820">
    <property type="entry name" value="alpha/beta hydrolase"/>
    <property type="match status" value="1"/>
</dbReference>
<dbReference type="InterPro" id="IPR029058">
    <property type="entry name" value="AB_hydrolase_fold"/>
</dbReference>
<dbReference type="SUPFAM" id="SSF53474">
    <property type="entry name" value="alpha/beta-Hydrolases"/>
    <property type="match status" value="1"/>
</dbReference>
<reference evidence="3 4" key="1">
    <citation type="submission" date="2014-09" db="EMBL/GenBank/DDBJ databases">
        <authorList>
            <person name="Magalhaes I.L.F."/>
            <person name="Oliveira U."/>
            <person name="Santos F.R."/>
            <person name="Vidigal T.H.D.A."/>
            <person name="Brescovit A.D."/>
            <person name="Santos A.J."/>
        </authorList>
    </citation>
    <scope>NUCLEOTIDE SEQUENCE [LARGE SCALE GENOMIC DNA]</scope>
</reference>
<dbReference type="PANTHER" id="PTHR37574:SF1">
    <property type="entry name" value="LIPASE B"/>
    <property type="match status" value="1"/>
</dbReference>
<dbReference type="InterPro" id="IPR000073">
    <property type="entry name" value="AB_hydrolase_1"/>
</dbReference>
<evidence type="ECO:0000313" key="4">
    <source>
        <dbReference type="Proteomes" id="UP000054845"/>
    </source>
</evidence>
<feature type="domain" description="AB hydrolase-1" evidence="2">
    <location>
        <begin position="70"/>
        <end position="180"/>
    </location>
</feature>
<keyword evidence="4" id="KW-1185">Reference proteome</keyword>
<dbReference type="PANTHER" id="PTHR37574">
    <property type="entry name" value="LIPASE B"/>
    <property type="match status" value="1"/>
</dbReference>
<evidence type="ECO:0000259" key="2">
    <source>
        <dbReference type="Pfam" id="PF00561"/>
    </source>
</evidence>
<dbReference type="AlphaFoldDB" id="A0A0P1BIC4"/>
<dbReference type="Pfam" id="PF00561">
    <property type="entry name" value="Abhydrolase_1"/>
    <property type="match status" value="1"/>
</dbReference>
<sequence length="372" mass="39382">MKISVTGMAILGVLISSVHCSPIVNALSSLSIFPRAVPLPSKDGTFTDSKLKMRSAITCPNDITGRKGGVVLLVHGTALDGQNSWPQSPFVQLLPDAGPGFDVCWVTLPNKGLSDVQVGGEYVAYAIQFLSRRSSTGKVSLVGHSQGGGLNIPHALIYFPTARSKVSSFVGLAADFHGTTLLPDPVCAVQTILSGGKGCSASFLQQKMDSQFLKAQQYFMSQEIVPIIMSTFADAFLHSTTSVFTRTDEIVIPQIGPNTSSRLQGSVQVPIQDFCGPLAIADHLSMLATPVAYAMTLAAFISPTGKPNLHTFDKIQCYNLTNANLNSDDVIPTVDFVTTLVGSVAGSGGVYTKGEPPLKPYICQNDAPVRCS</sequence>
<evidence type="ECO:0000256" key="1">
    <source>
        <dbReference type="SAM" id="SignalP"/>
    </source>
</evidence>
<accession>A0A0P1BIC4</accession>
<organism evidence="3 4">
    <name type="scientific">Ceraceosorus bombacis</name>
    <dbReference type="NCBI Taxonomy" id="401625"/>
    <lineage>
        <taxon>Eukaryota</taxon>
        <taxon>Fungi</taxon>
        <taxon>Dikarya</taxon>
        <taxon>Basidiomycota</taxon>
        <taxon>Ustilaginomycotina</taxon>
        <taxon>Exobasidiomycetes</taxon>
        <taxon>Ceraceosorales</taxon>
        <taxon>Ceraceosoraceae</taxon>
        <taxon>Ceraceosorus</taxon>
    </lineage>
</organism>
<dbReference type="Proteomes" id="UP000054845">
    <property type="component" value="Unassembled WGS sequence"/>
</dbReference>